<evidence type="ECO:0000313" key="3">
    <source>
        <dbReference type="EMBL" id="SER21292.1"/>
    </source>
</evidence>
<dbReference type="NCBIfam" id="TIGR02777">
    <property type="entry name" value="LigD_PE_dom"/>
    <property type="match status" value="1"/>
</dbReference>
<feature type="region of interest" description="Disordered" evidence="1">
    <location>
        <begin position="1"/>
        <end position="23"/>
    </location>
</feature>
<dbReference type="PANTHER" id="PTHR39465">
    <property type="entry name" value="DNA LIGASE D, 3'-PHOSPHOESTERASE DOMAIN"/>
    <property type="match status" value="1"/>
</dbReference>
<dbReference type="Pfam" id="PF13298">
    <property type="entry name" value="LigD_N"/>
    <property type="match status" value="1"/>
</dbReference>
<dbReference type="Proteomes" id="UP000198512">
    <property type="component" value="Unassembled WGS sequence"/>
</dbReference>
<gene>
    <name evidence="3" type="ORF">SAMN05216600_1183</name>
</gene>
<evidence type="ECO:0000256" key="1">
    <source>
        <dbReference type="SAM" id="MobiDB-lite"/>
    </source>
</evidence>
<evidence type="ECO:0000313" key="4">
    <source>
        <dbReference type="Proteomes" id="UP000198512"/>
    </source>
</evidence>
<feature type="domain" description="DNA ligase D 3'-phosphoesterase" evidence="2">
    <location>
        <begin position="32"/>
        <end position="137"/>
    </location>
</feature>
<accession>A0ABY1BMQ0</accession>
<proteinExistence type="predicted"/>
<organism evidence="3 4">
    <name type="scientific">Pseudomonas cuatrocienegasensis</name>
    <dbReference type="NCBI Taxonomy" id="543360"/>
    <lineage>
        <taxon>Bacteria</taxon>
        <taxon>Pseudomonadati</taxon>
        <taxon>Pseudomonadota</taxon>
        <taxon>Gammaproteobacteria</taxon>
        <taxon>Pseudomonadales</taxon>
        <taxon>Pseudomonadaceae</taxon>
        <taxon>Pseudomonas</taxon>
    </lineage>
</organism>
<name>A0ABY1BMQ0_9PSED</name>
<dbReference type="PANTHER" id="PTHR39465:SF1">
    <property type="entry name" value="DNA LIGASE D 3'-PHOSPHOESTERASE DOMAIN-CONTAINING PROTEIN"/>
    <property type="match status" value="1"/>
</dbReference>
<dbReference type="EMBL" id="FOFP01000018">
    <property type="protein sequence ID" value="SER21292.1"/>
    <property type="molecule type" value="Genomic_DNA"/>
</dbReference>
<keyword evidence="4" id="KW-1185">Reference proteome</keyword>
<protein>
    <submittedName>
        <fullName evidence="3">Bifunctional non-homologous end joining protein LigD</fullName>
    </submittedName>
</protein>
<comment type="caution">
    <text evidence="3">The sequence shown here is derived from an EMBL/GenBank/DDBJ whole genome shotgun (WGS) entry which is preliminary data.</text>
</comment>
<feature type="compositionally biased region" description="Basic and acidic residues" evidence="1">
    <location>
        <begin position="1"/>
        <end position="18"/>
    </location>
</feature>
<reference evidence="3 4" key="1">
    <citation type="submission" date="2016-10" db="EMBL/GenBank/DDBJ databases">
        <authorList>
            <person name="Varghese N."/>
            <person name="Submissions S."/>
        </authorList>
    </citation>
    <scope>NUCLEOTIDE SEQUENCE [LARGE SCALE GENOMIC DNA]</scope>
    <source>
        <strain evidence="3 4">CIP 109853</strain>
    </source>
</reference>
<dbReference type="InterPro" id="IPR014144">
    <property type="entry name" value="LigD_PE_domain"/>
</dbReference>
<evidence type="ECO:0000259" key="2">
    <source>
        <dbReference type="Pfam" id="PF13298"/>
    </source>
</evidence>
<sequence>MVSAKSEHARKQDAEPPRADPGTAAALRFVVQKHDARHLHYDFRLELNGTLKSWAVPKGPSLDPRDKRLAVQVADHALDYANFEGRIAEGSYGAGEVIVWDHGVWHPLEAPAAAYAAGRLRFRLVGEKLTGAWALVRTRLPGSKAQWLLIKERDDSARAAEEYNVTEAQPQSVISGALIGQARAKQ</sequence>